<organism evidence="2 3">
    <name type="scientific">Macrostomum lignano</name>
    <dbReference type="NCBI Taxonomy" id="282301"/>
    <lineage>
        <taxon>Eukaryota</taxon>
        <taxon>Metazoa</taxon>
        <taxon>Spiralia</taxon>
        <taxon>Lophotrochozoa</taxon>
        <taxon>Platyhelminthes</taxon>
        <taxon>Rhabditophora</taxon>
        <taxon>Macrostomorpha</taxon>
        <taxon>Macrostomida</taxon>
        <taxon>Macrostomidae</taxon>
        <taxon>Macrostomum</taxon>
    </lineage>
</organism>
<evidence type="ECO:0000313" key="3">
    <source>
        <dbReference type="WBParaSite" id="maker-unitig_24505-snap-gene-0.2-mRNA-1"/>
    </source>
</evidence>
<feature type="region of interest" description="Disordered" evidence="1">
    <location>
        <begin position="599"/>
        <end position="638"/>
    </location>
</feature>
<reference evidence="3" key="1">
    <citation type="submission" date="2016-11" db="UniProtKB">
        <authorList>
            <consortium name="WormBaseParasite"/>
        </authorList>
    </citation>
    <scope>IDENTIFICATION</scope>
</reference>
<feature type="compositionally biased region" description="Low complexity" evidence="1">
    <location>
        <begin position="603"/>
        <end position="622"/>
    </location>
</feature>
<dbReference type="Proteomes" id="UP000095280">
    <property type="component" value="Unplaced"/>
</dbReference>
<feature type="region of interest" description="Disordered" evidence="1">
    <location>
        <begin position="301"/>
        <end position="344"/>
    </location>
</feature>
<dbReference type="AlphaFoldDB" id="A0A1I8F8F0"/>
<evidence type="ECO:0000256" key="1">
    <source>
        <dbReference type="SAM" id="MobiDB-lite"/>
    </source>
</evidence>
<keyword evidence="2" id="KW-1185">Reference proteome</keyword>
<evidence type="ECO:0000313" key="2">
    <source>
        <dbReference type="Proteomes" id="UP000095280"/>
    </source>
</evidence>
<feature type="compositionally biased region" description="Low complexity" evidence="1">
    <location>
        <begin position="446"/>
        <end position="457"/>
    </location>
</feature>
<proteinExistence type="predicted"/>
<accession>A0A1I8F8F0</accession>
<feature type="compositionally biased region" description="Low complexity" evidence="1">
    <location>
        <begin position="372"/>
        <end position="390"/>
    </location>
</feature>
<feature type="region of interest" description="Disordered" evidence="1">
    <location>
        <begin position="443"/>
        <end position="487"/>
    </location>
</feature>
<feature type="region of interest" description="Disordered" evidence="1">
    <location>
        <begin position="372"/>
        <end position="398"/>
    </location>
</feature>
<name>A0A1I8F8F0_9PLAT</name>
<dbReference type="WBParaSite" id="maker-unitig_24505-snap-gene-0.2-mRNA-1">
    <property type="protein sequence ID" value="maker-unitig_24505-snap-gene-0.2-mRNA-1"/>
    <property type="gene ID" value="maker-unitig_24505-snap-gene-0.2"/>
</dbReference>
<protein>
    <submittedName>
        <fullName evidence="3">SH2 domain-containing protein</fullName>
    </submittedName>
</protein>
<sequence>MWFECRKKSSLGYSYVYELCSNQATFGECFHGDEVLRIRHSDVECELWNLQARGSLTIQYIVDQLKSQHGGGKSAEKATASPGAPPLEFRTLDSRTVLHSLTPGRAVHQLGFNPHTGFLLRRFIPGLYGYSDTASYDAMYSVAKDSEDYGNEAEADADQLEFPLDSTHQYRLGCLDCVAELLGQNGFAYCMLDNHSSGHACQLDCLFVCQREKASEGWKLIGRRADYFRQEFTNFCRHFARKQRCQLGLDCPAMTSSNVARFIEQARQSLQPAVALIPPGDEAEEQQQVYYGGYDPGLPAARPASLLSPDHSQPMVGRGGGDYLNSLDDFNDEPPQPQTASLYSAAAAASASASQSPVSSHTGLRPGFAAALPAARQQQQQQQGAKKSQSYLNSLDNFDEPAPLLRPIGQKFAPPASAASIISPLMEVKTSASGGFPINAAFPTNSRRSGLLHGSGSATSAPRRLDYDLSDRATPPPRPAAGPGARASHCVPALRQLRFRQQAESGSEYYNCRHVRWEDKCLSPTGLTRTAKWNAAVESGAGGPLVLGRRCCAGFRINPLAAASTFRRSSNSAAAAWPPRLELLDKPASAPSQQLAAGLSAFSSESAKPQQQSAQSPSGLPSADRRATPIPSLSSAAVSTPGCEAPIIVYSNSGFSTPGRPVFPNPNRAANEVLPVLCQNSAKTKQCRYGV</sequence>